<dbReference type="InterPro" id="IPR008979">
    <property type="entry name" value="Galactose-bd-like_sf"/>
</dbReference>
<keyword evidence="2" id="KW-1185">Reference proteome</keyword>
<sequence length="472" mass="53105">MAIVWNDFVYDKEYFVDATKGDDSSGDGAAKPYKTLSKLLTVIPKDKNSLIKLRAGEYTFGQDLSDGFANCRVTIIGNQSRTTLKQMEGFYSDIPDGGGNSTFTLEFAQLLFKIDADLTKSNLNYFHFNWNMYNVVITDTPDNGYSVFLPHSSLLKMLNCIKLSSSLNLLRTTHGAIELTNCYGAFTSGYSTNDSSWNKSNNIITMTPIYDSNYIISFDGIGVYSGKLAWRKNGFLVHSSSGNYLAFQNKIDAATVIPKMASNTSPIGRAFAKDIYSAPYDAWKAFNQIDDNDGYCSQNGSAGVGFLGYEFAQDIPISKYAVRSMNSSSALYTLPKNWTFEGSKDGAEWEVLDTQKNQTWTAINTDKDYCIVNPKSYKMYRLNWTSNNGHTGYTGLNELKMYSGTNEVSQIPSINEKYFTAYGMNKITQQTLKSDYDRVRLISNRESKRNEGKTFEHEIDFKKYEVNKIKLS</sequence>
<accession>A0ABT4DPC0</accession>
<protein>
    <submittedName>
        <fullName evidence="1">SUN domain-containing protein</fullName>
    </submittedName>
</protein>
<proteinExistence type="predicted"/>
<dbReference type="Proteomes" id="UP001207626">
    <property type="component" value="Unassembled WGS sequence"/>
</dbReference>
<evidence type="ECO:0000313" key="1">
    <source>
        <dbReference type="EMBL" id="MCY9519201.1"/>
    </source>
</evidence>
<dbReference type="RefSeq" id="WP_087433157.1">
    <property type="nucleotide sequence ID" value="NZ_JAMDLV010000064.1"/>
</dbReference>
<gene>
    <name evidence="1" type="ORF">M5X09_05825</name>
</gene>
<reference evidence="1 2" key="1">
    <citation type="submission" date="2022-05" db="EMBL/GenBank/DDBJ databases">
        <title>Genome Sequencing of Bee-Associated Microbes.</title>
        <authorList>
            <person name="Dunlap C."/>
        </authorList>
    </citation>
    <scope>NUCLEOTIDE SEQUENCE [LARGE SCALE GENOMIC DNA]</scope>
    <source>
        <strain evidence="1 2">NRRL NRS-1438</strain>
    </source>
</reference>
<organism evidence="1 2">
    <name type="scientific">Paenibacillus apiarius</name>
    <dbReference type="NCBI Taxonomy" id="46240"/>
    <lineage>
        <taxon>Bacteria</taxon>
        <taxon>Bacillati</taxon>
        <taxon>Bacillota</taxon>
        <taxon>Bacilli</taxon>
        <taxon>Bacillales</taxon>
        <taxon>Paenibacillaceae</taxon>
        <taxon>Paenibacillus</taxon>
    </lineage>
</organism>
<dbReference type="Gene3D" id="2.60.120.260">
    <property type="entry name" value="Galactose-binding domain-like"/>
    <property type="match status" value="1"/>
</dbReference>
<evidence type="ECO:0000313" key="2">
    <source>
        <dbReference type="Proteomes" id="UP001207626"/>
    </source>
</evidence>
<comment type="caution">
    <text evidence="1">The sequence shown here is derived from an EMBL/GenBank/DDBJ whole genome shotgun (WGS) entry which is preliminary data.</text>
</comment>
<dbReference type="Gene3D" id="3.30.1910.20">
    <property type="entry name" value="asparaginyl-tRNA synthetase, N-terminal domain"/>
    <property type="match status" value="1"/>
</dbReference>
<dbReference type="SUPFAM" id="SSF49785">
    <property type="entry name" value="Galactose-binding domain-like"/>
    <property type="match status" value="1"/>
</dbReference>
<name>A0ABT4DPC0_9BACL</name>
<dbReference type="EMBL" id="JAMDLW010000006">
    <property type="protein sequence ID" value="MCY9519201.1"/>
    <property type="molecule type" value="Genomic_DNA"/>
</dbReference>